<dbReference type="InterPro" id="IPR036965">
    <property type="entry name" value="Terpene_synth_N_sf"/>
</dbReference>
<dbReference type="AlphaFoldDB" id="A0A678Y186"/>
<evidence type="ECO:0000256" key="1">
    <source>
        <dbReference type="ARBA" id="ARBA00001936"/>
    </source>
</evidence>
<dbReference type="InterPro" id="IPR005630">
    <property type="entry name" value="Terpene_synthase_metal-bd"/>
</dbReference>
<dbReference type="Pfam" id="PF03936">
    <property type="entry name" value="Terpene_synth_C"/>
    <property type="match status" value="1"/>
</dbReference>
<dbReference type="InterPro" id="IPR001906">
    <property type="entry name" value="Terpene_synth_N"/>
</dbReference>
<comment type="similarity">
    <text evidence="7">Belongs to the terpene synthase family. Tpsb subfamily.</text>
</comment>
<evidence type="ECO:0000256" key="3">
    <source>
        <dbReference type="ARBA" id="ARBA00022723"/>
    </source>
</evidence>
<evidence type="ECO:0000256" key="4">
    <source>
        <dbReference type="ARBA" id="ARBA00022842"/>
    </source>
</evidence>
<dbReference type="FunFam" id="1.50.10.130:FF:000001">
    <property type="entry name" value="Isoprene synthase, chloroplastic"/>
    <property type="match status" value="1"/>
</dbReference>
<keyword evidence="5" id="KW-0464">Manganese</keyword>
<dbReference type="EMBL" id="MG280895">
    <property type="protein sequence ID" value="AZM65215.1"/>
    <property type="molecule type" value="mRNA"/>
</dbReference>
<dbReference type="InterPro" id="IPR044814">
    <property type="entry name" value="Terpene_cyclase_plant_C1"/>
</dbReference>
<reference evidence="10" key="1">
    <citation type="submission" date="2017-10" db="EMBL/GenBank/DDBJ databases">
        <title>Identification and functional characterization of six sandalwood terpene synthases potentially involved in abiotic stress.</title>
        <authorList>
            <person name="Zhang X."/>
            <person name="Niu M."/>
            <person name="Teixeira Da Silva J.A."/>
            <person name="Ma G."/>
        </authorList>
    </citation>
    <scope>NUCLEOTIDE SEQUENCE</scope>
</reference>
<evidence type="ECO:0000256" key="7">
    <source>
        <dbReference type="ARBA" id="ARBA00033744"/>
    </source>
</evidence>
<feature type="domain" description="Terpene synthase metal-binding" evidence="9">
    <location>
        <begin position="271"/>
        <end position="503"/>
    </location>
</feature>
<proteinExistence type="evidence at transcript level"/>
<dbReference type="SUPFAM" id="SSF48576">
    <property type="entry name" value="Terpenoid synthases"/>
    <property type="match status" value="1"/>
</dbReference>
<sequence length="564" mass="64580">MDSATLKVLCDNDANVKIEKNPSGNRRSANYEPSIWNYDFLQSLDSCYNIVEEKHLKLAEKLKGEVKSIIKAPMEPLAKLELVDVVQRLGLKHLFETEIKEALFTVYKDGSDAWWLGHLYATSLRFRLLRQAGLFIPQDVFEIFKSATGEFDMKLRDNIEGLLSLYEASFLGWKGENILDEAKAFTTEYLKNAWENIPQKWLAIRVKHALDLPLHWRVPRFEARWFIDAYEREENINPTLLKLAKLDFNMVQSIHQRELGKLARWWVSTGLDKLSFARNNLMQSYMYGTAVTSDPQFKLARETIVKTGSLITIVDDVYDVFGSIDELELYTNFVDRWNCTEVDELPNTIKMIFLAMFNTANEIGFQIQTERGFNGIPALSKAWDDLCKSYIKEAKWYHGKHKPTLQEYLGNAVVSVGFPLLMTTGYVAIADSEGALDKIDRIPDLVRYACLLNRLVNDLATSSDELARGDTLKSIECYMNQTGASEEIAREHIKGLIEDTWKTLNECSFDDSQFGEPFVSFNLNSVRGSHFFYQHGDGYGVTNSWTKDDLMSILINPISVDDES</sequence>
<evidence type="ECO:0000313" key="10">
    <source>
        <dbReference type="EMBL" id="AZM65215.1"/>
    </source>
</evidence>
<dbReference type="GO" id="GO:0016102">
    <property type="term" value="P:diterpenoid biosynthetic process"/>
    <property type="evidence" value="ECO:0007669"/>
    <property type="project" value="InterPro"/>
</dbReference>
<evidence type="ECO:0000256" key="5">
    <source>
        <dbReference type="ARBA" id="ARBA00023211"/>
    </source>
</evidence>
<evidence type="ECO:0000256" key="2">
    <source>
        <dbReference type="ARBA" id="ARBA00001946"/>
    </source>
</evidence>
<dbReference type="PANTHER" id="PTHR31225:SF245">
    <property type="entry name" value="(-)-ALPHA-TERPINEOL SYNTHASE-LIKE"/>
    <property type="match status" value="1"/>
</dbReference>
<dbReference type="GO" id="GO:0010333">
    <property type="term" value="F:terpene synthase activity"/>
    <property type="evidence" value="ECO:0007669"/>
    <property type="project" value="InterPro"/>
</dbReference>
<comment type="cofactor">
    <cofactor evidence="2">
        <name>Mg(2+)</name>
        <dbReference type="ChEBI" id="CHEBI:18420"/>
    </cofactor>
</comment>
<feature type="domain" description="Terpene synthase N-terminal" evidence="8">
    <location>
        <begin position="35"/>
        <end position="210"/>
    </location>
</feature>
<dbReference type="Gene3D" id="1.50.10.130">
    <property type="entry name" value="Terpene synthase, N-terminal domain"/>
    <property type="match status" value="1"/>
</dbReference>
<dbReference type="InterPro" id="IPR034741">
    <property type="entry name" value="Terpene_cyclase-like_1_C"/>
</dbReference>
<name>A0A678Y186_SANAL</name>
<dbReference type="InterPro" id="IPR050148">
    <property type="entry name" value="Terpene_synthase-like"/>
</dbReference>
<evidence type="ECO:0000259" key="9">
    <source>
        <dbReference type="Pfam" id="PF03936"/>
    </source>
</evidence>
<dbReference type="Pfam" id="PF01397">
    <property type="entry name" value="Terpene_synth"/>
    <property type="match status" value="1"/>
</dbReference>
<evidence type="ECO:0000259" key="8">
    <source>
        <dbReference type="Pfam" id="PF01397"/>
    </source>
</evidence>
<comment type="cofactor">
    <cofactor evidence="1">
        <name>Mn(2+)</name>
        <dbReference type="ChEBI" id="CHEBI:29035"/>
    </cofactor>
</comment>
<keyword evidence="4" id="KW-0460">Magnesium</keyword>
<accession>A0A678Y186</accession>
<dbReference type="FunFam" id="1.10.600.10:FF:000007">
    <property type="entry name" value="Isoprene synthase, chloroplastic"/>
    <property type="match status" value="1"/>
</dbReference>
<dbReference type="Gene3D" id="1.10.600.10">
    <property type="entry name" value="Farnesyl Diphosphate Synthase"/>
    <property type="match status" value="1"/>
</dbReference>
<keyword evidence="6" id="KW-0456">Lyase</keyword>
<dbReference type="SUPFAM" id="SSF48239">
    <property type="entry name" value="Terpenoid cyclases/Protein prenyltransferases"/>
    <property type="match status" value="1"/>
</dbReference>
<dbReference type="InterPro" id="IPR008949">
    <property type="entry name" value="Isoprenoid_synthase_dom_sf"/>
</dbReference>
<dbReference type="SFLD" id="SFLDS00005">
    <property type="entry name" value="Isoprenoid_Synthase_Type_I"/>
    <property type="match status" value="1"/>
</dbReference>
<organism evidence="10">
    <name type="scientific">Santalum album</name>
    <name type="common">Indian sandalwood</name>
    <dbReference type="NCBI Taxonomy" id="35974"/>
    <lineage>
        <taxon>Eukaryota</taxon>
        <taxon>Viridiplantae</taxon>
        <taxon>Streptophyta</taxon>
        <taxon>Embryophyta</taxon>
        <taxon>Tracheophyta</taxon>
        <taxon>Spermatophyta</taxon>
        <taxon>Magnoliopsida</taxon>
        <taxon>eudicotyledons</taxon>
        <taxon>Gunneridae</taxon>
        <taxon>Pentapetalae</taxon>
        <taxon>Santalales</taxon>
        <taxon>Santalaceae</taxon>
        <taxon>Santalum</taxon>
    </lineage>
</organism>
<dbReference type="PANTHER" id="PTHR31225">
    <property type="entry name" value="OS04G0344100 PROTEIN-RELATED"/>
    <property type="match status" value="1"/>
</dbReference>
<evidence type="ECO:0000256" key="6">
    <source>
        <dbReference type="ARBA" id="ARBA00023239"/>
    </source>
</evidence>
<dbReference type="GO" id="GO:0000287">
    <property type="term" value="F:magnesium ion binding"/>
    <property type="evidence" value="ECO:0007669"/>
    <property type="project" value="InterPro"/>
</dbReference>
<protein>
    <submittedName>
        <fullName evidence="10">Tergamotene synthase</fullName>
    </submittedName>
</protein>
<dbReference type="CDD" id="cd00684">
    <property type="entry name" value="Terpene_cyclase_plant_C1"/>
    <property type="match status" value="1"/>
</dbReference>
<keyword evidence="3" id="KW-0479">Metal-binding</keyword>
<dbReference type="InterPro" id="IPR008930">
    <property type="entry name" value="Terpenoid_cyclase/PrenylTrfase"/>
</dbReference>
<dbReference type="SFLD" id="SFLDG01019">
    <property type="entry name" value="Terpene_Cyclase_Like_1_C_Termi"/>
    <property type="match status" value="1"/>
</dbReference>